<dbReference type="InterPro" id="IPR010662">
    <property type="entry name" value="RBBP9/YdeN"/>
</dbReference>
<proteinExistence type="predicted"/>
<organism evidence="1 2">
    <name type="scientific">Candidatus Zambryskibacteria bacterium RIFCSPHIGHO2_01_FULL_49_18</name>
    <dbReference type="NCBI Taxonomy" id="1802740"/>
    <lineage>
        <taxon>Bacteria</taxon>
        <taxon>Candidatus Zambryskiibacteriota</taxon>
    </lineage>
</organism>
<reference evidence="1 2" key="1">
    <citation type="journal article" date="2016" name="Nat. Commun.">
        <title>Thousands of microbial genomes shed light on interconnected biogeochemical processes in an aquifer system.</title>
        <authorList>
            <person name="Anantharaman K."/>
            <person name="Brown C.T."/>
            <person name="Hug L.A."/>
            <person name="Sharon I."/>
            <person name="Castelle C.J."/>
            <person name="Probst A.J."/>
            <person name="Thomas B.C."/>
            <person name="Singh A."/>
            <person name="Wilkins M.J."/>
            <person name="Karaoz U."/>
            <person name="Brodie E.L."/>
            <person name="Williams K.H."/>
            <person name="Hubbard S.S."/>
            <person name="Banfield J.F."/>
        </authorList>
    </citation>
    <scope>NUCLEOTIDE SEQUENCE [LARGE SCALE GENOMIC DNA]</scope>
</reference>
<evidence type="ECO:0000313" key="2">
    <source>
        <dbReference type="Proteomes" id="UP000178612"/>
    </source>
</evidence>
<dbReference type="SUPFAM" id="SSF53474">
    <property type="entry name" value="alpha/beta-Hydrolases"/>
    <property type="match status" value="1"/>
</dbReference>
<dbReference type="AlphaFoldDB" id="A0A1G2T1U8"/>
<comment type="caution">
    <text evidence="1">The sequence shown here is derived from an EMBL/GenBank/DDBJ whole genome shotgun (WGS) entry which is preliminary data.</text>
</comment>
<dbReference type="Gene3D" id="3.40.50.1820">
    <property type="entry name" value="alpha/beta hydrolase"/>
    <property type="match status" value="1"/>
</dbReference>
<dbReference type="Pfam" id="PF06821">
    <property type="entry name" value="Ser_hydrolase"/>
    <property type="match status" value="1"/>
</dbReference>
<name>A0A1G2T1U8_9BACT</name>
<dbReference type="Proteomes" id="UP000178612">
    <property type="component" value="Unassembled WGS sequence"/>
</dbReference>
<accession>A0A1G2T1U8</accession>
<dbReference type="PANTHER" id="PTHR15394:SF3">
    <property type="entry name" value="SERINE HYDROLASE RBBP9"/>
    <property type="match status" value="1"/>
</dbReference>
<evidence type="ECO:0008006" key="3">
    <source>
        <dbReference type="Google" id="ProtNLM"/>
    </source>
</evidence>
<dbReference type="InterPro" id="IPR029058">
    <property type="entry name" value="AB_hydrolase_fold"/>
</dbReference>
<gene>
    <name evidence="1" type="ORF">A2758_02230</name>
</gene>
<dbReference type="EMBL" id="MHVJ01000013">
    <property type="protein sequence ID" value="OHA91260.1"/>
    <property type="molecule type" value="Genomic_DNA"/>
</dbReference>
<sequence>MKQILIIGGGDTFATQEEYLNFLQNYKIDIERWKSGVDDWKPWLRGKLAGEYEVIIPVMPNKFNARFEEWKIWFEKFIPFLKDGVVFIGHSLGASFIAKYLSENKFPKKVRAVMLVAGVYDKDSEGYSLLSFALPEKLDLQNENTMIYHSKDDSVVPFSALENFSRALPQAKTRVFEDRGHLNMPEFPELLEDIKSLS</sequence>
<protein>
    <recommendedName>
        <fullName evidence="3">Serine hydrolase FSH domain-containing protein</fullName>
    </recommendedName>
</protein>
<dbReference type="GO" id="GO:0016787">
    <property type="term" value="F:hydrolase activity"/>
    <property type="evidence" value="ECO:0007669"/>
    <property type="project" value="InterPro"/>
</dbReference>
<evidence type="ECO:0000313" key="1">
    <source>
        <dbReference type="EMBL" id="OHA91260.1"/>
    </source>
</evidence>
<dbReference type="PANTHER" id="PTHR15394">
    <property type="entry name" value="SERINE HYDROLASE RBBP9"/>
    <property type="match status" value="1"/>
</dbReference>